<dbReference type="Gene3D" id="2.40.160.20">
    <property type="match status" value="1"/>
</dbReference>
<feature type="domain" description="Outer membrane protein beta-barrel" evidence="6">
    <location>
        <begin position="36"/>
        <end position="211"/>
    </location>
</feature>
<evidence type="ECO:0000256" key="4">
    <source>
        <dbReference type="ARBA" id="ARBA00038306"/>
    </source>
</evidence>
<dbReference type="InterPro" id="IPR011250">
    <property type="entry name" value="OMP/PagP_B-barrel"/>
</dbReference>
<gene>
    <name evidence="7" type="ORF">DFK10_02825</name>
</gene>
<keyword evidence="8" id="KW-1185">Reference proteome</keyword>
<dbReference type="Proteomes" id="UP000245293">
    <property type="component" value="Unassembled WGS sequence"/>
</dbReference>
<organism evidence="7 8">
    <name type="scientific">Salibaculum griseiflavum</name>
    <dbReference type="NCBI Taxonomy" id="1914409"/>
    <lineage>
        <taxon>Bacteria</taxon>
        <taxon>Pseudomonadati</taxon>
        <taxon>Pseudomonadota</taxon>
        <taxon>Alphaproteobacteria</taxon>
        <taxon>Rhodobacterales</taxon>
        <taxon>Roseobacteraceae</taxon>
        <taxon>Salibaculum</taxon>
    </lineage>
</organism>
<dbReference type="AlphaFoldDB" id="A0A2V1P6S2"/>
<evidence type="ECO:0000256" key="2">
    <source>
        <dbReference type="ARBA" id="ARBA00022729"/>
    </source>
</evidence>
<evidence type="ECO:0000256" key="1">
    <source>
        <dbReference type="ARBA" id="ARBA00004370"/>
    </source>
</evidence>
<comment type="similarity">
    <text evidence="4">Belongs to the Omp25/RopB family.</text>
</comment>
<evidence type="ECO:0000313" key="7">
    <source>
        <dbReference type="EMBL" id="PWG18201.1"/>
    </source>
</evidence>
<dbReference type="PANTHER" id="PTHR34001">
    <property type="entry name" value="BLL7405 PROTEIN"/>
    <property type="match status" value="1"/>
</dbReference>
<dbReference type="InterPro" id="IPR027385">
    <property type="entry name" value="Beta-barrel_OMP"/>
</dbReference>
<evidence type="ECO:0000256" key="3">
    <source>
        <dbReference type="ARBA" id="ARBA00023136"/>
    </source>
</evidence>
<dbReference type="SUPFAM" id="SSF56925">
    <property type="entry name" value="OMPA-like"/>
    <property type="match status" value="1"/>
</dbReference>
<proteinExistence type="inferred from homology"/>
<dbReference type="OrthoDB" id="268975at2"/>
<dbReference type="RefSeq" id="WP_109386358.1">
    <property type="nucleotide sequence ID" value="NZ_QETF01000002.1"/>
</dbReference>
<protein>
    <recommendedName>
        <fullName evidence="6">Outer membrane protein beta-barrel domain-containing protein</fullName>
    </recommendedName>
</protein>
<name>A0A2V1P6S2_9RHOB</name>
<comment type="subcellular location">
    <subcellularLocation>
        <location evidence="1">Membrane</location>
    </subcellularLocation>
</comment>
<sequence>MRFFVFTAFAAVTASTAVAGNMNEATPAPAPTPVQATPEVADFSGAYAGIGYGVAQGEIGFNGADDDYEFNDGMVVSAFGGYNFQQGNFVYGGEIAFNSISDLYVPGGFGDDDHIESLIDLRARAGYVVGNAMIYGALGYSFGDYVENPGTSATFRMNGPAVGVGADYKISENLFIGADYMLRKLDGNEIDTDQPAASNVSTINLRVGYSF</sequence>
<reference evidence="8" key="1">
    <citation type="submission" date="2018-05" db="EMBL/GenBank/DDBJ databases">
        <authorList>
            <person name="Du Z."/>
            <person name="Wang X."/>
        </authorList>
    </citation>
    <scope>NUCLEOTIDE SEQUENCE [LARGE SCALE GENOMIC DNA]</scope>
    <source>
        <strain evidence="8">WDS4C29</strain>
    </source>
</reference>
<comment type="caution">
    <text evidence="7">The sequence shown here is derived from an EMBL/GenBank/DDBJ whole genome shotgun (WGS) entry which is preliminary data.</text>
</comment>
<dbReference type="Pfam" id="PF13505">
    <property type="entry name" value="OMP_b-brl"/>
    <property type="match status" value="1"/>
</dbReference>
<evidence type="ECO:0000256" key="5">
    <source>
        <dbReference type="SAM" id="SignalP"/>
    </source>
</evidence>
<dbReference type="InterPro" id="IPR051692">
    <property type="entry name" value="OMP-like"/>
</dbReference>
<feature type="signal peptide" evidence="5">
    <location>
        <begin position="1"/>
        <end position="19"/>
    </location>
</feature>
<feature type="chain" id="PRO_5015835904" description="Outer membrane protein beta-barrel domain-containing protein" evidence="5">
    <location>
        <begin position="20"/>
        <end position="211"/>
    </location>
</feature>
<keyword evidence="3" id="KW-0472">Membrane</keyword>
<dbReference type="PANTHER" id="PTHR34001:SF3">
    <property type="entry name" value="BLL7405 PROTEIN"/>
    <property type="match status" value="1"/>
</dbReference>
<dbReference type="GO" id="GO:0016020">
    <property type="term" value="C:membrane"/>
    <property type="evidence" value="ECO:0007669"/>
    <property type="project" value="UniProtKB-SubCell"/>
</dbReference>
<evidence type="ECO:0000259" key="6">
    <source>
        <dbReference type="Pfam" id="PF13505"/>
    </source>
</evidence>
<dbReference type="EMBL" id="QETF01000002">
    <property type="protein sequence ID" value="PWG18201.1"/>
    <property type="molecule type" value="Genomic_DNA"/>
</dbReference>
<accession>A0A2V1P6S2</accession>
<keyword evidence="2 5" id="KW-0732">Signal</keyword>
<evidence type="ECO:0000313" key="8">
    <source>
        <dbReference type="Proteomes" id="UP000245293"/>
    </source>
</evidence>